<comment type="caution">
    <text evidence="1">The sequence shown here is derived from an EMBL/GenBank/DDBJ whole genome shotgun (WGS) entry which is preliminary data.</text>
</comment>
<name>A0A370QLG5_9FLAO</name>
<dbReference type="AlphaFoldDB" id="A0A370QLG5"/>
<dbReference type="RefSeq" id="WP_170134721.1">
    <property type="nucleotide sequence ID" value="NZ_QRAO01000001.1"/>
</dbReference>
<keyword evidence="1" id="KW-0255">Endonuclease</keyword>
<reference evidence="1 2" key="1">
    <citation type="submission" date="2018-07" db="EMBL/GenBank/DDBJ databases">
        <title>Genomic Encyclopedia of Type Strains, Phase IV (KMG-IV): sequencing the most valuable type-strain genomes for metagenomic binning, comparative biology and taxonomic classification.</title>
        <authorList>
            <person name="Goeker M."/>
        </authorList>
    </citation>
    <scope>NUCLEOTIDE SEQUENCE [LARGE SCALE GENOMIC DNA]</scope>
    <source>
        <strain evidence="1 2">DSM 101478</strain>
    </source>
</reference>
<dbReference type="EMBL" id="QRAO01000001">
    <property type="protein sequence ID" value="RDK89214.1"/>
    <property type="molecule type" value="Genomic_DNA"/>
</dbReference>
<keyword evidence="1" id="KW-0378">Hydrolase</keyword>
<proteinExistence type="predicted"/>
<dbReference type="GO" id="GO:0004519">
    <property type="term" value="F:endonuclease activity"/>
    <property type="evidence" value="ECO:0007669"/>
    <property type="project" value="UniProtKB-KW"/>
</dbReference>
<dbReference type="Proteomes" id="UP000255317">
    <property type="component" value="Unassembled WGS sequence"/>
</dbReference>
<sequence>MDLLRVYKTIGRSTNTIIRNTENCIFCGDELKTNNKTHSHLIPELFGKNSSRNNFECDSCNELSGKWESSVGTFLTPIRIVSRIKNKRGKIPKFKSRLDGFDYPTEIYVDESGIFKGKLATMDDFQLQADGSGRLVFRLGRTNPFHIYKVFLKIALSLMPEEVLKKESWMKQHLFREEVDKQLFPCMYQIFTDEIIFPTPIFELKRLSVHHKYHPQYLLIAYFGKTMVEIILPIKKPKKKIVINMPPILEIQSVRQRYEVEKIDLCATENAKWDMTFNFQLKNKGKEVDFSV</sequence>
<protein>
    <submittedName>
        <fullName evidence="1">HNH endonuclease</fullName>
    </submittedName>
</protein>
<organism evidence="1 2">
    <name type="scientific">Marinirhabdus gelatinilytica</name>
    <dbReference type="NCBI Taxonomy" id="1703343"/>
    <lineage>
        <taxon>Bacteria</taxon>
        <taxon>Pseudomonadati</taxon>
        <taxon>Bacteroidota</taxon>
        <taxon>Flavobacteriia</taxon>
        <taxon>Flavobacteriales</taxon>
        <taxon>Flavobacteriaceae</taxon>
    </lineage>
</organism>
<keyword evidence="2" id="KW-1185">Reference proteome</keyword>
<keyword evidence="1" id="KW-0540">Nuclease</keyword>
<evidence type="ECO:0000313" key="2">
    <source>
        <dbReference type="Proteomes" id="UP000255317"/>
    </source>
</evidence>
<gene>
    <name evidence="1" type="ORF">C8D94_1011095</name>
</gene>
<accession>A0A370QLG5</accession>
<evidence type="ECO:0000313" key="1">
    <source>
        <dbReference type="EMBL" id="RDK89214.1"/>
    </source>
</evidence>